<protein>
    <submittedName>
        <fullName evidence="2">Uncharacterized protein</fullName>
    </submittedName>
</protein>
<dbReference type="AlphaFoldDB" id="A0A9P4U336"/>
<comment type="caution">
    <text evidence="2">The sequence shown here is derived from an EMBL/GenBank/DDBJ whole genome shotgun (WGS) entry which is preliminary data.</text>
</comment>
<keyword evidence="3" id="KW-1185">Reference proteome</keyword>
<evidence type="ECO:0000313" key="3">
    <source>
        <dbReference type="Proteomes" id="UP000800235"/>
    </source>
</evidence>
<organism evidence="2 3">
    <name type="scientific">Tothia fuscella</name>
    <dbReference type="NCBI Taxonomy" id="1048955"/>
    <lineage>
        <taxon>Eukaryota</taxon>
        <taxon>Fungi</taxon>
        <taxon>Dikarya</taxon>
        <taxon>Ascomycota</taxon>
        <taxon>Pezizomycotina</taxon>
        <taxon>Dothideomycetes</taxon>
        <taxon>Pleosporomycetidae</taxon>
        <taxon>Venturiales</taxon>
        <taxon>Cylindrosympodiaceae</taxon>
        <taxon>Tothia</taxon>
    </lineage>
</organism>
<dbReference type="EMBL" id="MU007014">
    <property type="protein sequence ID" value="KAF2435201.1"/>
    <property type="molecule type" value="Genomic_DNA"/>
</dbReference>
<name>A0A9P4U336_9PEZI</name>
<gene>
    <name evidence="2" type="ORF">EJ08DRAFT_656826</name>
</gene>
<evidence type="ECO:0000256" key="1">
    <source>
        <dbReference type="SAM" id="MobiDB-lite"/>
    </source>
</evidence>
<reference evidence="2" key="1">
    <citation type="journal article" date="2020" name="Stud. Mycol.">
        <title>101 Dothideomycetes genomes: a test case for predicting lifestyles and emergence of pathogens.</title>
        <authorList>
            <person name="Haridas S."/>
            <person name="Albert R."/>
            <person name="Binder M."/>
            <person name="Bloem J."/>
            <person name="Labutti K."/>
            <person name="Salamov A."/>
            <person name="Andreopoulos B."/>
            <person name="Baker S."/>
            <person name="Barry K."/>
            <person name="Bills G."/>
            <person name="Bluhm B."/>
            <person name="Cannon C."/>
            <person name="Castanera R."/>
            <person name="Culley D."/>
            <person name="Daum C."/>
            <person name="Ezra D."/>
            <person name="Gonzalez J."/>
            <person name="Henrissat B."/>
            <person name="Kuo A."/>
            <person name="Liang C."/>
            <person name="Lipzen A."/>
            <person name="Lutzoni F."/>
            <person name="Magnuson J."/>
            <person name="Mondo S."/>
            <person name="Nolan M."/>
            <person name="Ohm R."/>
            <person name="Pangilinan J."/>
            <person name="Park H.-J."/>
            <person name="Ramirez L."/>
            <person name="Alfaro M."/>
            <person name="Sun H."/>
            <person name="Tritt A."/>
            <person name="Yoshinaga Y."/>
            <person name="Zwiers L.-H."/>
            <person name="Turgeon B."/>
            <person name="Goodwin S."/>
            <person name="Spatafora J."/>
            <person name="Crous P."/>
            <person name="Grigoriev I."/>
        </authorList>
    </citation>
    <scope>NUCLEOTIDE SEQUENCE</scope>
    <source>
        <strain evidence="2">CBS 130266</strain>
    </source>
</reference>
<accession>A0A9P4U336</accession>
<proteinExistence type="predicted"/>
<evidence type="ECO:0000313" key="2">
    <source>
        <dbReference type="EMBL" id="KAF2435201.1"/>
    </source>
</evidence>
<feature type="region of interest" description="Disordered" evidence="1">
    <location>
        <begin position="1"/>
        <end position="62"/>
    </location>
</feature>
<sequence>MEHSAGSNLSNEADPSGSLDSTSDATGPNLQPAQGEATQTSVENSEDGNSQDNDGTGASTYFNEDIGRELPRNMTAAQARVHETHAHESVYAAAQLLIVGGKPLRGGQLTDFIQTRFGVAALNQAANTNNAVVGQFRTLLFNNPQAVDEALDFAAAGWALYEKVGLDIQAESLVQMGEDIWGQDSWFAAANAAQRG</sequence>
<dbReference type="Proteomes" id="UP000800235">
    <property type="component" value="Unassembled WGS sequence"/>
</dbReference>